<dbReference type="Pfam" id="PF03009">
    <property type="entry name" value="GDPD"/>
    <property type="match status" value="1"/>
</dbReference>
<keyword evidence="3" id="KW-1185">Reference proteome</keyword>
<dbReference type="RefSeq" id="WP_196955755.1">
    <property type="nucleotide sequence ID" value="NZ_JADWYK010000008.1"/>
</dbReference>
<name>A0ABS0L3M5_9BACT</name>
<dbReference type="SUPFAM" id="SSF51695">
    <property type="entry name" value="PLC-like phosphodiesterases"/>
    <property type="match status" value="1"/>
</dbReference>
<evidence type="ECO:0000259" key="1">
    <source>
        <dbReference type="PROSITE" id="PS51704"/>
    </source>
</evidence>
<dbReference type="InterPro" id="IPR030395">
    <property type="entry name" value="GP_PDE_dom"/>
</dbReference>
<dbReference type="InterPro" id="IPR017946">
    <property type="entry name" value="PLC-like_Pdiesterase_TIM-brl"/>
</dbReference>
<comment type="caution">
    <text evidence="2">The sequence shown here is derived from an EMBL/GenBank/DDBJ whole genome shotgun (WGS) entry which is preliminary data.</text>
</comment>
<dbReference type="CDD" id="cd08556">
    <property type="entry name" value="GDPD"/>
    <property type="match status" value="1"/>
</dbReference>
<protein>
    <submittedName>
        <fullName evidence="2">Glycerophosphodiester phosphodiesterase</fullName>
    </submittedName>
</protein>
<sequence length="303" mass="33490">MKQPVRGRKAILLSWLFLGSLQLAWGQNAMPLSVSQVQVIGHAGSGFFTPINPFNSSPPSSWRGIVRALQRGADGVEIDVQLSQDSIPLLYHNPNLSSMTSAATGCISTTPAAAVLALRYRGGWPYDWLQRERPQRLDTVLARLARRPVFPILHLDLHESDDCTPYGDGTRSRTLARALRALLSHYAIPPQRLLILTNQPATLRYLRQLLPGVPLGLEVTENVDAGLEQAQELGVEAVVLAKRVVTPDRSAAVHRAGRLLVIFGGRSPQAIRRLLGCLPDALEVDNVRQLLRLRRQALRQLER</sequence>
<gene>
    <name evidence="2" type="ORF">I5L79_14380</name>
</gene>
<dbReference type="PANTHER" id="PTHR46211">
    <property type="entry name" value="GLYCEROPHOSPHORYL DIESTER PHOSPHODIESTERASE"/>
    <property type="match status" value="1"/>
</dbReference>
<dbReference type="PROSITE" id="PS51704">
    <property type="entry name" value="GP_PDE"/>
    <property type="match status" value="1"/>
</dbReference>
<dbReference type="PANTHER" id="PTHR46211:SF1">
    <property type="entry name" value="GLYCEROPHOSPHODIESTER PHOSPHODIESTERASE, CYTOPLASMIC"/>
    <property type="match status" value="1"/>
</dbReference>
<dbReference type="Proteomes" id="UP000601099">
    <property type="component" value="Unassembled WGS sequence"/>
</dbReference>
<feature type="domain" description="GP-PDE" evidence="1">
    <location>
        <begin position="37"/>
        <end position="294"/>
    </location>
</feature>
<dbReference type="Gene3D" id="3.20.20.190">
    <property type="entry name" value="Phosphatidylinositol (PI) phosphodiesterase"/>
    <property type="match status" value="1"/>
</dbReference>
<dbReference type="PROSITE" id="PS50007">
    <property type="entry name" value="PIPLC_X_DOMAIN"/>
    <property type="match status" value="1"/>
</dbReference>
<dbReference type="EMBL" id="JADWYK010000008">
    <property type="protein sequence ID" value="MBG8554740.1"/>
    <property type="molecule type" value="Genomic_DNA"/>
</dbReference>
<accession>A0ABS0L3M5</accession>
<organism evidence="2 3">
    <name type="scientific">Hymenobacter guriensis</name>
    <dbReference type="NCBI Taxonomy" id="2793065"/>
    <lineage>
        <taxon>Bacteria</taxon>
        <taxon>Pseudomonadati</taxon>
        <taxon>Bacteroidota</taxon>
        <taxon>Cytophagia</taxon>
        <taxon>Cytophagales</taxon>
        <taxon>Hymenobacteraceae</taxon>
        <taxon>Hymenobacter</taxon>
    </lineage>
</organism>
<evidence type="ECO:0000313" key="2">
    <source>
        <dbReference type="EMBL" id="MBG8554740.1"/>
    </source>
</evidence>
<evidence type="ECO:0000313" key="3">
    <source>
        <dbReference type="Proteomes" id="UP000601099"/>
    </source>
</evidence>
<proteinExistence type="predicted"/>
<reference evidence="2 3" key="1">
    <citation type="submission" date="2020-11" db="EMBL/GenBank/DDBJ databases">
        <title>Hymenobacter sp.</title>
        <authorList>
            <person name="Kim M.K."/>
        </authorList>
    </citation>
    <scope>NUCLEOTIDE SEQUENCE [LARGE SCALE GENOMIC DNA]</scope>
    <source>
        <strain evidence="2 3">BT594</strain>
    </source>
</reference>